<protein>
    <submittedName>
        <fullName evidence="1">Uncharacterized protein</fullName>
    </submittedName>
</protein>
<accession>A0A6C0FB11</accession>
<sequence length="110" mass="13353">MNPFIFCATTNTRKFTVDKLQYCVSHFANIKKIIYQPTCNFDYAFVHINEWKENSSSLIESIYYHKEANINMNRNGNYWIFTPIENYPNNYISFNKNEYENKYILRELLH</sequence>
<dbReference type="EMBL" id="MN738821">
    <property type="protein sequence ID" value="QHT37803.1"/>
    <property type="molecule type" value="Genomic_DNA"/>
</dbReference>
<proteinExistence type="predicted"/>
<reference evidence="1" key="1">
    <citation type="journal article" date="2020" name="Nature">
        <title>Giant virus diversity and host interactions through global metagenomics.</title>
        <authorList>
            <person name="Schulz F."/>
            <person name="Roux S."/>
            <person name="Paez-Espino D."/>
            <person name="Jungbluth S."/>
            <person name="Walsh D.A."/>
            <person name="Denef V.J."/>
            <person name="McMahon K.D."/>
            <person name="Konstantinidis K.T."/>
            <person name="Eloe-Fadrosh E.A."/>
            <person name="Kyrpides N.C."/>
            <person name="Woyke T."/>
        </authorList>
    </citation>
    <scope>NUCLEOTIDE SEQUENCE</scope>
    <source>
        <strain evidence="1">GVMAG-S-ERX556049-19</strain>
    </source>
</reference>
<dbReference type="AlphaFoldDB" id="A0A6C0FB11"/>
<name>A0A6C0FB11_9ZZZZ</name>
<evidence type="ECO:0000313" key="1">
    <source>
        <dbReference type="EMBL" id="QHT37803.1"/>
    </source>
</evidence>
<organism evidence="1">
    <name type="scientific">viral metagenome</name>
    <dbReference type="NCBI Taxonomy" id="1070528"/>
    <lineage>
        <taxon>unclassified sequences</taxon>
        <taxon>metagenomes</taxon>
        <taxon>organismal metagenomes</taxon>
    </lineage>
</organism>